<accession>A0A1C7AFT9</accession>
<dbReference type="Pfam" id="PF02518">
    <property type="entry name" value="HATPase_c"/>
    <property type="match status" value="1"/>
</dbReference>
<evidence type="ECO:0000259" key="18">
    <source>
        <dbReference type="PROSITE" id="PS50110"/>
    </source>
</evidence>
<dbReference type="CDD" id="cd17580">
    <property type="entry name" value="REC_2_DhkD-like"/>
    <property type="match status" value="1"/>
</dbReference>
<dbReference type="InterPro" id="IPR038318">
    <property type="entry name" value="KdpD_sf"/>
</dbReference>
<dbReference type="AlphaFoldDB" id="A0A1C7AFT9"/>
<reference evidence="20 21" key="1">
    <citation type="submission" date="2015-08" db="EMBL/GenBank/DDBJ databases">
        <title>Complete genome sequence of Sulfurifustis variabilis.</title>
        <authorList>
            <person name="Miura A."/>
            <person name="Kojima H."/>
            <person name="Fukui M."/>
        </authorList>
    </citation>
    <scope>NUCLEOTIDE SEQUENCE [LARGE SCALE GENOMIC DNA]</scope>
    <source>
        <strain evidence="21">skN76</strain>
    </source>
</reference>
<dbReference type="PROSITE" id="PS50110">
    <property type="entry name" value="RESPONSE_REGULATORY"/>
    <property type="match status" value="1"/>
</dbReference>
<dbReference type="InterPro" id="IPR013655">
    <property type="entry name" value="PAS_fold_3"/>
</dbReference>
<dbReference type="PANTHER" id="PTHR43547:SF2">
    <property type="entry name" value="HYBRID SIGNAL TRANSDUCTION HISTIDINE KINASE C"/>
    <property type="match status" value="1"/>
</dbReference>
<dbReference type="EMBL" id="AP014936">
    <property type="protein sequence ID" value="BAU50266.1"/>
    <property type="molecule type" value="Genomic_DNA"/>
</dbReference>
<evidence type="ECO:0000256" key="5">
    <source>
        <dbReference type="ARBA" id="ARBA00022679"/>
    </source>
</evidence>
<dbReference type="Pfam" id="PF08447">
    <property type="entry name" value="PAS_3"/>
    <property type="match status" value="1"/>
</dbReference>
<dbReference type="SUPFAM" id="SSF47384">
    <property type="entry name" value="Homodimeric domain of signal transducing histidine kinase"/>
    <property type="match status" value="1"/>
</dbReference>
<keyword evidence="8 20" id="KW-0418">Kinase</keyword>
<evidence type="ECO:0000256" key="16">
    <source>
        <dbReference type="SAM" id="Phobius"/>
    </source>
</evidence>
<protein>
    <recommendedName>
        <fullName evidence="3">histidine kinase</fullName>
        <ecNumber evidence="3">2.7.13.3</ecNumber>
    </recommendedName>
</protein>
<dbReference type="SMART" id="SM00086">
    <property type="entry name" value="PAC"/>
    <property type="match status" value="2"/>
</dbReference>
<feature type="transmembrane region" description="Helical" evidence="16">
    <location>
        <begin position="14"/>
        <end position="34"/>
    </location>
</feature>
<dbReference type="Gene3D" id="3.40.50.2300">
    <property type="match status" value="1"/>
</dbReference>
<dbReference type="PANTHER" id="PTHR43547">
    <property type="entry name" value="TWO-COMPONENT HISTIDINE KINASE"/>
    <property type="match status" value="1"/>
</dbReference>
<feature type="region of interest" description="Disordered" evidence="15">
    <location>
        <begin position="654"/>
        <end position="673"/>
    </location>
</feature>
<evidence type="ECO:0000256" key="9">
    <source>
        <dbReference type="ARBA" id="ARBA00022840"/>
    </source>
</evidence>
<dbReference type="Pfam" id="PF08448">
    <property type="entry name" value="PAS_4"/>
    <property type="match status" value="1"/>
</dbReference>
<dbReference type="Pfam" id="PF00512">
    <property type="entry name" value="HisKA"/>
    <property type="match status" value="1"/>
</dbReference>
<keyword evidence="6 16" id="KW-0812">Transmembrane</keyword>
<evidence type="ECO:0000256" key="15">
    <source>
        <dbReference type="SAM" id="MobiDB-lite"/>
    </source>
</evidence>
<keyword evidence="21" id="KW-1185">Reference proteome</keyword>
<evidence type="ECO:0000256" key="13">
    <source>
        <dbReference type="PROSITE-ProRule" id="PRU00169"/>
    </source>
</evidence>
<dbReference type="InterPro" id="IPR000700">
    <property type="entry name" value="PAS-assoc_C"/>
</dbReference>
<dbReference type="InterPro" id="IPR003594">
    <property type="entry name" value="HATPase_dom"/>
</dbReference>
<dbReference type="InterPro" id="IPR025201">
    <property type="entry name" value="KdpD_TM"/>
</dbReference>
<dbReference type="CDD" id="cd00130">
    <property type="entry name" value="PAS"/>
    <property type="match status" value="1"/>
</dbReference>
<feature type="coiled-coil region" evidence="14">
    <location>
        <begin position="119"/>
        <end position="163"/>
    </location>
</feature>
<dbReference type="GO" id="GO:0005886">
    <property type="term" value="C:plasma membrane"/>
    <property type="evidence" value="ECO:0007669"/>
    <property type="project" value="UniProtKB-ARBA"/>
</dbReference>
<feature type="domain" description="Response regulatory" evidence="18">
    <location>
        <begin position="676"/>
        <end position="792"/>
    </location>
</feature>
<name>A0A1C7AFT9_9GAMM</name>
<dbReference type="SMART" id="SM00387">
    <property type="entry name" value="HATPase_c"/>
    <property type="match status" value="1"/>
</dbReference>
<evidence type="ECO:0000256" key="7">
    <source>
        <dbReference type="ARBA" id="ARBA00022741"/>
    </source>
</evidence>
<keyword evidence="11" id="KW-0902">Two-component regulatory system</keyword>
<dbReference type="InterPro" id="IPR036890">
    <property type="entry name" value="HATPase_C_sf"/>
</dbReference>
<dbReference type="InterPro" id="IPR003661">
    <property type="entry name" value="HisK_dim/P_dom"/>
</dbReference>
<dbReference type="InterPro" id="IPR036097">
    <property type="entry name" value="HisK_dim/P_sf"/>
</dbReference>
<dbReference type="InterPro" id="IPR004358">
    <property type="entry name" value="Sig_transdc_His_kin-like_C"/>
</dbReference>
<dbReference type="InterPro" id="IPR011006">
    <property type="entry name" value="CheY-like_superfamily"/>
</dbReference>
<dbReference type="Gene3D" id="3.30.450.20">
    <property type="entry name" value="PAS domain"/>
    <property type="match status" value="2"/>
</dbReference>
<dbReference type="CDD" id="cd00082">
    <property type="entry name" value="HisKA"/>
    <property type="match status" value="1"/>
</dbReference>
<evidence type="ECO:0000256" key="10">
    <source>
        <dbReference type="ARBA" id="ARBA00022989"/>
    </source>
</evidence>
<dbReference type="SMART" id="SM00388">
    <property type="entry name" value="HisKA"/>
    <property type="match status" value="1"/>
</dbReference>
<dbReference type="SUPFAM" id="SSF55874">
    <property type="entry name" value="ATPase domain of HSP90 chaperone/DNA topoisomerase II/histidine kinase"/>
    <property type="match status" value="1"/>
</dbReference>
<keyword evidence="4 13" id="KW-0597">Phosphoprotein</keyword>
<dbReference type="PROSITE" id="PS50113">
    <property type="entry name" value="PAC"/>
    <property type="match status" value="2"/>
</dbReference>
<dbReference type="Gene3D" id="1.20.120.620">
    <property type="entry name" value="Backbone structure of the membrane domain of e. Coli histidine kinase receptor kdpd"/>
    <property type="match status" value="1"/>
</dbReference>
<keyword evidence="14" id="KW-0175">Coiled coil</keyword>
<evidence type="ECO:0000313" key="21">
    <source>
        <dbReference type="Proteomes" id="UP000218899"/>
    </source>
</evidence>
<dbReference type="Gene3D" id="1.10.287.130">
    <property type="match status" value="1"/>
</dbReference>
<proteinExistence type="predicted"/>
<dbReference type="Gene3D" id="3.30.565.10">
    <property type="entry name" value="Histidine kinase-like ATPase, C-terminal domain"/>
    <property type="match status" value="1"/>
</dbReference>
<evidence type="ECO:0000256" key="2">
    <source>
        <dbReference type="ARBA" id="ARBA00004141"/>
    </source>
</evidence>
<comment type="catalytic activity">
    <reaction evidence="1">
        <text>ATP + protein L-histidine = ADP + protein N-phospho-L-histidine.</text>
        <dbReference type="EC" id="2.7.13.3"/>
    </reaction>
</comment>
<dbReference type="SUPFAM" id="SSF55785">
    <property type="entry name" value="PYP-like sensor domain (PAS domain)"/>
    <property type="match status" value="2"/>
</dbReference>
<evidence type="ECO:0000256" key="14">
    <source>
        <dbReference type="SAM" id="Coils"/>
    </source>
</evidence>
<keyword evidence="12 16" id="KW-0472">Membrane</keyword>
<dbReference type="NCBIfam" id="TIGR00229">
    <property type="entry name" value="sensory_box"/>
    <property type="match status" value="2"/>
</dbReference>
<dbReference type="InterPro" id="IPR013656">
    <property type="entry name" value="PAS_4"/>
</dbReference>
<evidence type="ECO:0000256" key="8">
    <source>
        <dbReference type="ARBA" id="ARBA00022777"/>
    </source>
</evidence>
<dbReference type="Gene3D" id="2.10.70.100">
    <property type="match status" value="1"/>
</dbReference>
<evidence type="ECO:0000256" key="3">
    <source>
        <dbReference type="ARBA" id="ARBA00012438"/>
    </source>
</evidence>
<dbReference type="InterPro" id="IPR005467">
    <property type="entry name" value="His_kinase_dom"/>
</dbReference>
<dbReference type="InterPro" id="IPR000014">
    <property type="entry name" value="PAS"/>
</dbReference>
<sequence>MSSNKSMARERPAILRYASAVVGVLAATGLRLLFDPWLGDDRFVFATYFAATLVVAWYGGLGPALLTVVAGTLAAKFFFVPPRGSLALAEDSSILFGLALYVVVAIIGALLSASQRKARREAERVSADALERQRRLEREMLERRAAEAKIARLNHELRHRLEELQTIIELSPVGIAIADDPECRRVRANSALTAVLGARQGADAVCGALSGNAAGYRILRDGQDIPPEEIPMRYAIAHGAAVQGAELDVVRADGDTRTLLTSVAPLFDEEQRVRGAIGYCLDITERKRMERAMRLHEQRLELALAAGRMVAWDWDVNSGEITRSENAAEVLGLPPGPCSRGLAWFLQTVHADDRAAVVDAVEGTTPDRPEYVVQYRYRRTDDGALIWLEDRARAQFDDSGRRVRIDGILLDVTERRAAEQALLDADHRKDEFLAMLAHELRNPLAPMRNAVSVLRLSSGPDQPGLRWVTDLLDRQVDQMTRVVDDLLDISRITRGMISLRRERVAVADVVERAFEISRPLLEARRHHATVSLPPHTVWLEADAVRLAQAISNLLNNAAKFTPDGGHVALVVERDAETVAVRVRDSGQGIPPHILPHVFDLFMQADRSLDRKAGGLGIGLTLVKRLVDLHGGSVAAYSEGAGRGTEFTIRLPAAEAPARAEAPPESRAAPAGEPADRVLIVEDHRETAESLAVLARLWGHRVRTVHDGHAALELARDYAPDLIILDIGLPGMDGYAVAQAMREEKALRDTVIVAATGYGSEDARQRSAAAGFDMHLTKPVDSVTLKRLLADPRAYRSAPLAQGLAAG</sequence>
<evidence type="ECO:0000256" key="6">
    <source>
        <dbReference type="ARBA" id="ARBA00022692"/>
    </source>
</evidence>
<dbReference type="GO" id="GO:0005524">
    <property type="term" value="F:ATP binding"/>
    <property type="evidence" value="ECO:0007669"/>
    <property type="project" value="UniProtKB-KW"/>
</dbReference>
<evidence type="ECO:0000256" key="1">
    <source>
        <dbReference type="ARBA" id="ARBA00000085"/>
    </source>
</evidence>
<evidence type="ECO:0000256" key="4">
    <source>
        <dbReference type="ARBA" id="ARBA00022553"/>
    </source>
</evidence>
<evidence type="ECO:0000256" key="11">
    <source>
        <dbReference type="ARBA" id="ARBA00023012"/>
    </source>
</evidence>
<keyword evidence="5" id="KW-0808">Transferase</keyword>
<dbReference type="Pfam" id="PF13493">
    <property type="entry name" value="DUF4118"/>
    <property type="match status" value="1"/>
</dbReference>
<dbReference type="SMART" id="SM00448">
    <property type="entry name" value="REC"/>
    <property type="match status" value="1"/>
</dbReference>
<evidence type="ECO:0000259" key="17">
    <source>
        <dbReference type="PROSITE" id="PS50109"/>
    </source>
</evidence>
<keyword evidence="7" id="KW-0547">Nucleotide-binding</keyword>
<feature type="domain" description="PAC" evidence="19">
    <location>
        <begin position="243"/>
        <end position="295"/>
    </location>
</feature>
<dbReference type="Pfam" id="PF00072">
    <property type="entry name" value="Response_reg"/>
    <property type="match status" value="1"/>
</dbReference>
<gene>
    <name evidence="20" type="ORF">SVA_3732</name>
</gene>
<dbReference type="GO" id="GO:0000155">
    <property type="term" value="F:phosphorelay sensor kinase activity"/>
    <property type="evidence" value="ECO:0007669"/>
    <property type="project" value="InterPro"/>
</dbReference>
<feature type="compositionally biased region" description="Low complexity" evidence="15">
    <location>
        <begin position="654"/>
        <end position="672"/>
    </location>
</feature>
<dbReference type="PRINTS" id="PR00344">
    <property type="entry name" value="BCTRLSENSOR"/>
</dbReference>
<dbReference type="Proteomes" id="UP000218899">
    <property type="component" value="Chromosome"/>
</dbReference>
<feature type="domain" description="Histidine kinase" evidence="17">
    <location>
        <begin position="435"/>
        <end position="654"/>
    </location>
</feature>
<organism evidence="20 21">
    <name type="scientific">Sulfurifustis variabilis</name>
    <dbReference type="NCBI Taxonomy" id="1675686"/>
    <lineage>
        <taxon>Bacteria</taxon>
        <taxon>Pseudomonadati</taxon>
        <taxon>Pseudomonadota</taxon>
        <taxon>Gammaproteobacteria</taxon>
        <taxon>Acidiferrobacterales</taxon>
        <taxon>Acidiferrobacteraceae</taxon>
        <taxon>Sulfurifustis</taxon>
    </lineage>
</organism>
<keyword evidence="10 16" id="KW-1133">Transmembrane helix</keyword>
<comment type="subcellular location">
    <subcellularLocation>
        <location evidence="2">Membrane</location>
        <topology evidence="2">Multi-pass membrane protein</topology>
    </subcellularLocation>
</comment>
<dbReference type="SUPFAM" id="SSF52172">
    <property type="entry name" value="CheY-like"/>
    <property type="match status" value="1"/>
</dbReference>
<evidence type="ECO:0000256" key="12">
    <source>
        <dbReference type="ARBA" id="ARBA00023136"/>
    </source>
</evidence>
<dbReference type="FunFam" id="3.30.565.10:FF:000006">
    <property type="entry name" value="Sensor histidine kinase WalK"/>
    <property type="match status" value="1"/>
</dbReference>
<dbReference type="InterPro" id="IPR035965">
    <property type="entry name" value="PAS-like_dom_sf"/>
</dbReference>
<dbReference type="InterPro" id="IPR001789">
    <property type="entry name" value="Sig_transdc_resp-reg_receiver"/>
</dbReference>
<evidence type="ECO:0000259" key="19">
    <source>
        <dbReference type="PROSITE" id="PS50113"/>
    </source>
</evidence>
<dbReference type="EC" id="2.7.13.3" evidence="3"/>
<keyword evidence="9" id="KW-0067">ATP-binding</keyword>
<feature type="modified residue" description="4-aspartylphosphate" evidence="13">
    <location>
        <position position="725"/>
    </location>
</feature>
<feature type="transmembrane region" description="Helical" evidence="16">
    <location>
        <begin position="94"/>
        <end position="114"/>
    </location>
</feature>
<feature type="domain" description="PAC" evidence="19">
    <location>
        <begin position="371"/>
        <end position="424"/>
    </location>
</feature>
<feature type="transmembrane region" description="Helical" evidence="16">
    <location>
        <begin position="46"/>
        <end position="74"/>
    </location>
</feature>
<dbReference type="InterPro" id="IPR001610">
    <property type="entry name" value="PAC"/>
</dbReference>
<evidence type="ECO:0000313" key="20">
    <source>
        <dbReference type="EMBL" id="BAU50266.1"/>
    </source>
</evidence>
<dbReference type="KEGG" id="sva:SVA_3732"/>
<dbReference type="PROSITE" id="PS50109">
    <property type="entry name" value="HIS_KIN"/>
    <property type="match status" value="1"/>
</dbReference>